<feature type="domain" description="Acyl-protein synthetase LuxE" evidence="1">
    <location>
        <begin position="37"/>
        <end position="365"/>
    </location>
</feature>
<dbReference type="RefSeq" id="WP_124344498.1">
    <property type="nucleotide sequence ID" value="NZ_BHYL01000386.1"/>
</dbReference>
<protein>
    <submittedName>
        <fullName evidence="2">Long-chain-fatty-acid--CoA ligase</fullName>
    </submittedName>
</protein>
<evidence type="ECO:0000313" key="3">
    <source>
        <dbReference type="Proteomes" id="UP000288246"/>
    </source>
</evidence>
<dbReference type="Gene3D" id="3.40.50.12780">
    <property type="entry name" value="N-terminal domain of ligase-like"/>
    <property type="match status" value="1"/>
</dbReference>
<dbReference type="EMBL" id="BHYL01000386">
    <property type="protein sequence ID" value="GCD21958.1"/>
    <property type="molecule type" value="Genomic_DNA"/>
</dbReference>
<dbReference type="InterPro" id="IPR007534">
    <property type="entry name" value="LuxE"/>
</dbReference>
<accession>A0A401V4W8</accession>
<dbReference type="GO" id="GO:0008218">
    <property type="term" value="P:bioluminescence"/>
    <property type="evidence" value="ECO:0007669"/>
    <property type="project" value="InterPro"/>
</dbReference>
<dbReference type="OrthoDB" id="6761572at2"/>
<dbReference type="AlphaFoldDB" id="A0A401V4W8"/>
<proteinExistence type="predicted"/>
<dbReference type="GO" id="GO:0047474">
    <property type="term" value="F:long-chain fatty acid--protein ligase activity"/>
    <property type="evidence" value="ECO:0007669"/>
    <property type="project" value="InterPro"/>
</dbReference>
<keyword evidence="3" id="KW-1185">Reference proteome</keyword>
<sequence length="367" mass="39532">MSTTATRPAPTTTADEVSALDAWLSATDVLRDGAAPEVRAAFLRDAVAHHVAHNPAYARYADGLDPASIDVDTLDRIPLLPSGVFKRAADLVRTGDAPVVQTTSSGTQGTVSRVPRDDATLMRFFASVTAATHELLDVEHAETVVHNVGPRVDESQHLWISYVMSGVSVLHETDFYVRDGAVETERLVDALAADDPSVPSLVVGPPPLLWDLAHALRSRPLPAHPRRFAVTIGGWKGRQGQAVGRADLHDALVPSLGLRDVGAVRDAFNMVELNTIALECAHHAKHCPPWLYVSARDARTLAPVEPGESGLLAYCDPTPTSFPGFVLSEDFGWVDRDVACPCGVTGDVLRIERRVNRLESRGCAMKI</sequence>
<dbReference type="Pfam" id="PF04443">
    <property type="entry name" value="LuxE"/>
    <property type="match status" value="1"/>
</dbReference>
<organism evidence="2 3">
    <name type="scientific">Cellulomonas algicola</name>
    <dbReference type="NCBI Taxonomy" id="2071633"/>
    <lineage>
        <taxon>Bacteria</taxon>
        <taxon>Bacillati</taxon>
        <taxon>Actinomycetota</taxon>
        <taxon>Actinomycetes</taxon>
        <taxon>Micrococcales</taxon>
        <taxon>Cellulomonadaceae</taxon>
        <taxon>Cellulomonas</taxon>
    </lineage>
</organism>
<dbReference type="Proteomes" id="UP000288246">
    <property type="component" value="Unassembled WGS sequence"/>
</dbReference>
<dbReference type="InterPro" id="IPR042099">
    <property type="entry name" value="ANL_N_sf"/>
</dbReference>
<keyword evidence="2" id="KW-0436">Ligase</keyword>
<gene>
    <name evidence="2" type="primary">luxE</name>
    <name evidence="2" type="ORF">CTKZ_35200</name>
</gene>
<evidence type="ECO:0000259" key="1">
    <source>
        <dbReference type="Pfam" id="PF04443"/>
    </source>
</evidence>
<evidence type="ECO:0000313" key="2">
    <source>
        <dbReference type="EMBL" id="GCD21958.1"/>
    </source>
</evidence>
<reference evidence="2 3" key="1">
    <citation type="submission" date="2018-11" db="EMBL/GenBank/DDBJ databases">
        <title>Draft genome sequence of Cellulomonas takizawaensis strain TKZ-21.</title>
        <authorList>
            <person name="Yamamura H."/>
            <person name="Hayashi T."/>
            <person name="Hamada M."/>
            <person name="Serisawa Y."/>
            <person name="Matsuyama K."/>
            <person name="Nakagawa Y."/>
            <person name="Otoguro M."/>
            <person name="Yanagida F."/>
            <person name="Hayakawa M."/>
        </authorList>
    </citation>
    <scope>NUCLEOTIDE SEQUENCE [LARGE SCALE GENOMIC DNA]</scope>
    <source>
        <strain evidence="2 3">TKZ-21</strain>
    </source>
</reference>
<comment type="caution">
    <text evidence="2">The sequence shown here is derived from an EMBL/GenBank/DDBJ whole genome shotgun (WGS) entry which is preliminary data.</text>
</comment>
<name>A0A401V4W8_9CELL</name>